<evidence type="ECO:0000256" key="4">
    <source>
        <dbReference type="ARBA" id="ARBA00022729"/>
    </source>
</evidence>
<reference evidence="8 9" key="1">
    <citation type="submission" date="2018-08" db="EMBL/GenBank/DDBJ databases">
        <authorList>
            <person name="Lorentzen P. G. S. M."/>
        </authorList>
    </citation>
    <scope>NUCLEOTIDE SEQUENCE [LARGE SCALE GENOMIC DNA]</scope>
    <source>
        <strain evidence="8 9">CRBO_1381</strain>
    </source>
</reference>
<evidence type="ECO:0000313" key="9">
    <source>
        <dbReference type="Proteomes" id="UP000294726"/>
    </source>
</evidence>
<evidence type="ECO:0000256" key="1">
    <source>
        <dbReference type="ARBA" id="ARBA00004418"/>
    </source>
</evidence>
<accession>A0AAQ2ZEV0</accession>
<dbReference type="GO" id="GO:0016020">
    <property type="term" value="C:membrane"/>
    <property type="evidence" value="ECO:0007669"/>
    <property type="project" value="InterPro"/>
</dbReference>
<evidence type="ECO:0000313" key="8">
    <source>
        <dbReference type="EMBL" id="VDB97541.1"/>
    </source>
</evidence>
<keyword evidence="4" id="KW-0732">Signal</keyword>
<comment type="similarity">
    <text evidence="2">Belongs to the bacterial solute-binding protein SsuA/TauA family.</text>
</comment>
<evidence type="ECO:0000256" key="3">
    <source>
        <dbReference type="ARBA" id="ARBA00022448"/>
    </source>
</evidence>
<dbReference type="EMBL" id="LR031358">
    <property type="protein sequence ID" value="VDB97541.1"/>
    <property type="molecule type" value="Genomic_DNA"/>
</dbReference>
<dbReference type="Pfam" id="PF09084">
    <property type="entry name" value="NMT1"/>
    <property type="match status" value="1"/>
</dbReference>
<dbReference type="SMART" id="SM00062">
    <property type="entry name" value="PBPb"/>
    <property type="match status" value="1"/>
</dbReference>
<keyword evidence="3" id="KW-0813">Transport</keyword>
<dbReference type="RefSeq" id="WP_243114850.1">
    <property type="nucleotide sequence ID" value="NZ_LR031358.1"/>
</dbReference>
<dbReference type="AlphaFoldDB" id="A0AAQ2ZEV0"/>
<protein>
    <recommendedName>
        <fullName evidence="6">Putative aliphatic sulfonates-binding protein</fullName>
    </recommendedName>
</protein>
<dbReference type="NCBIfam" id="TIGR01728">
    <property type="entry name" value="SsuA_fam"/>
    <property type="match status" value="1"/>
</dbReference>
<evidence type="ECO:0000256" key="2">
    <source>
        <dbReference type="ARBA" id="ARBA00010742"/>
    </source>
</evidence>
<dbReference type="FunFam" id="3.40.190.10:FF:000050">
    <property type="entry name" value="Sulfonate ABC transporter substrate-binding protein"/>
    <property type="match status" value="1"/>
</dbReference>
<sequence>MQQQRSRKILILVLFLALIVGGIWYGGSQLFTSSSGKLKTVTIGYQAADEVDVSRLRGQLVKKMKKQGYKVVFKEFQNGSPEMQALASGKIDYARVGDTPPVCALASGTKLTYIAEGGTKASGSGVLVKKGSGINSVSDLKGKTIAYTVGTSSQYMVLKTLKLAGLKTSDVKLENMDSAAAAVAFAKGKVDAWAIWDPYVAKAELTESAKLLVNGKENKAVNRSFIVSPSSYSKKNTKVSKLLIKYMEEDMKWANKNTPALTKKMSKELKMSKSVIKKMLNRRTFKISAMNSEAIKEEQDISNQFYAYKWIKTKVVIKNHIANLK</sequence>
<comment type="function">
    <text evidence="5">Part of a binding-protein-dependent transport system for aliphatic sulfonates. Putative binding protein.</text>
</comment>
<proteinExistence type="inferred from homology"/>
<comment type="subcellular location">
    <subcellularLocation>
        <location evidence="1">Periplasm</location>
    </subcellularLocation>
</comment>
<dbReference type="PANTHER" id="PTHR30024">
    <property type="entry name" value="ALIPHATIC SULFONATES-BINDING PROTEIN-RELATED"/>
    <property type="match status" value="1"/>
</dbReference>
<dbReference type="InterPro" id="IPR010067">
    <property type="entry name" value="ABC_SsuA_sub-bd"/>
</dbReference>
<dbReference type="InterPro" id="IPR015168">
    <property type="entry name" value="SsuA/THI5"/>
</dbReference>
<dbReference type="GO" id="GO:0042626">
    <property type="term" value="F:ATPase-coupled transmembrane transporter activity"/>
    <property type="evidence" value="ECO:0007669"/>
    <property type="project" value="InterPro"/>
</dbReference>
<dbReference type="SUPFAM" id="SSF53850">
    <property type="entry name" value="Periplasmic binding protein-like II"/>
    <property type="match status" value="1"/>
</dbReference>
<gene>
    <name evidence="8" type="ORF">OENI_0517</name>
</gene>
<dbReference type="Gene3D" id="3.40.190.10">
    <property type="entry name" value="Periplasmic binding protein-like II"/>
    <property type="match status" value="2"/>
</dbReference>
<dbReference type="PANTHER" id="PTHR30024:SF42">
    <property type="entry name" value="ALIPHATIC SULFONATES-BINDING PROTEIN-RELATED"/>
    <property type="match status" value="1"/>
</dbReference>
<organism evidence="8 9">
    <name type="scientific">Oenococcus oeni</name>
    <name type="common">Leuconostoc oenos</name>
    <dbReference type="NCBI Taxonomy" id="1247"/>
    <lineage>
        <taxon>Bacteria</taxon>
        <taxon>Bacillati</taxon>
        <taxon>Bacillota</taxon>
        <taxon>Bacilli</taxon>
        <taxon>Lactobacillales</taxon>
        <taxon>Lactobacillaceae</taxon>
        <taxon>Oenococcus</taxon>
    </lineage>
</organism>
<evidence type="ECO:0000256" key="6">
    <source>
        <dbReference type="ARBA" id="ARBA00070228"/>
    </source>
</evidence>
<dbReference type="GO" id="GO:0042597">
    <property type="term" value="C:periplasmic space"/>
    <property type="evidence" value="ECO:0007669"/>
    <property type="project" value="UniProtKB-SubCell"/>
</dbReference>
<name>A0AAQ2ZEV0_OENOE</name>
<evidence type="ECO:0000259" key="7">
    <source>
        <dbReference type="SMART" id="SM00062"/>
    </source>
</evidence>
<evidence type="ECO:0000256" key="5">
    <source>
        <dbReference type="ARBA" id="ARBA00055538"/>
    </source>
</evidence>
<feature type="domain" description="Solute-binding protein family 3/N-terminal" evidence="7">
    <location>
        <begin position="40"/>
        <end position="257"/>
    </location>
</feature>
<dbReference type="Proteomes" id="UP000294726">
    <property type="component" value="Chromosome"/>
</dbReference>
<dbReference type="InterPro" id="IPR001638">
    <property type="entry name" value="Solute-binding_3/MltF_N"/>
</dbReference>